<dbReference type="InterPro" id="IPR036322">
    <property type="entry name" value="WD40_repeat_dom_sf"/>
</dbReference>
<evidence type="ECO:0000256" key="1">
    <source>
        <dbReference type="PROSITE-ProRule" id="PRU00221"/>
    </source>
</evidence>
<dbReference type="Pfam" id="PF21031">
    <property type="entry name" value="WDR54"/>
    <property type="match status" value="1"/>
</dbReference>
<dbReference type="PROSITE" id="PS50294">
    <property type="entry name" value="WD_REPEATS_REGION"/>
    <property type="match status" value="1"/>
</dbReference>
<name>A0A0V1IVV2_TRIPS</name>
<dbReference type="InterPro" id="IPR001680">
    <property type="entry name" value="WD40_rpt"/>
</dbReference>
<proteinExistence type="predicted"/>
<dbReference type="Proteomes" id="UP000054805">
    <property type="component" value="Unassembled WGS sequence"/>
</dbReference>
<evidence type="ECO:0000313" key="4">
    <source>
        <dbReference type="Proteomes" id="UP000054805"/>
    </source>
</evidence>
<keyword evidence="4" id="KW-1185">Reference proteome</keyword>
<feature type="domain" description="WD repeat-containing protein 54 beta-propeller" evidence="2">
    <location>
        <begin position="144"/>
        <end position="283"/>
    </location>
</feature>
<sequence>MSNRGLGYKLEREIPIVNGSTSAINNNLSVSFSANTNLTYAVVANKNQAYTVSWDDKFEWMVHNIVPAKDLNSLKSNKNVEVMQVKFCSLKSRTTPVLVICTVAGCHAGTIFRLSIKNDNAKLAGSWDEYKEPVVDMVTFRNWLVVADMKGDLLVFDSELHCLKNIYTGLSINRIISVNNWLACGTIIGQVVFYDIEKEAMLAEINAHSQPITDLDYSAGESLMLSTSEDSFVRVWKLENHTTPKVSCCFSTSVENVPIAGGCFTDAQGSSFLLSGYDYSVMFYFRLVQ</sequence>
<dbReference type="EMBL" id="JYDS01000079">
    <property type="protein sequence ID" value="KRZ26875.1"/>
    <property type="molecule type" value="Genomic_DNA"/>
</dbReference>
<dbReference type="SMART" id="SM00320">
    <property type="entry name" value="WD40"/>
    <property type="match status" value="2"/>
</dbReference>
<protein>
    <submittedName>
        <fullName evidence="3">WD repeat-containing protein 54</fullName>
    </submittedName>
</protein>
<accession>A0A0V1IVV2</accession>
<dbReference type="InterPro" id="IPR049546">
    <property type="entry name" value="WDR54_beta_prop"/>
</dbReference>
<feature type="repeat" description="WD" evidence="1">
    <location>
        <begin position="205"/>
        <end position="246"/>
    </location>
</feature>
<organism evidence="3 4">
    <name type="scientific">Trichinella pseudospiralis</name>
    <name type="common">Parasitic roundworm</name>
    <dbReference type="NCBI Taxonomy" id="6337"/>
    <lineage>
        <taxon>Eukaryota</taxon>
        <taxon>Metazoa</taxon>
        <taxon>Ecdysozoa</taxon>
        <taxon>Nematoda</taxon>
        <taxon>Enoplea</taxon>
        <taxon>Dorylaimia</taxon>
        <taxon>Trichinellida</taxon>
        <taxon>Trichinellidae</taxon>
        <taxon>Trichinella</taxon>
    </lineage>
</organism>
<keyword evidence="1" id="KW-0853">WD repeat</keyword>
<reference evidence="3 4" key="1">
    <citation type="submission" date="2015-01" db="EMBL/GenBank/DDBJ databases">
        <title>Evolution of Trichinella species and genotypes.</title>
        <authorList>
            <person name="Korhonen P.K."/>
            <person name="Edoardo P."/>
            <person name="Giuseppe L.R."/>
            <person name="Gasser R.B."/>
        </authorList>
    </citation>
    <scope>NUCLEOTIDE SEQUENCE [LARGE SCALE GENOMIC DNA]</scope>
    <source>
        <strain evidence="3">ISS588</strain>
    </source>
</reference>
<gene>
    <name evidence="3" type="primary">Wdr54</name>
    <name evidence="3" type="ORF">T4B_4077</name>
</gene>
<dbReference type="SUPFAM" id="SSF50978">
    <property type="entry name" value="WD40 repeat-like"/>
    <property type="match status" value="1"/>
</dbReference>
<dbReference type="InterPro" id="IPR015943">
    <property type="entry name" value="WD40/YVTN_repeat-like_dom_sf"/>
</dbReference>
<dbReference type="PROSITE" id="PS50082">
    <property type="entry name" value="WD_REPEATS_2"/>
    <property type="match status" value="1"/>
</dbReference>
<dbReference type="AlphaFoldDB" id="A0A0V1IVV2"/>
<dbReference type="Gene3D" id="2.130.10.10">
    <property type="entry name" value="YVTN repeat-like/Quinoprotein amine dehydrogenase"/>
    <property type="match status" value="1"/>
</dbReference>
<evidence type="ECO:0000259" key="2">
    <source>
        <dbReference type="Pfam" id="PF21031"/>
    </source>
</evidence>
<comment type="caution">
    <text evidence="3">The sequence shown here is derived from an EMBL/GenBank/DDBJ whole genome shotgun (WGS) entry which is preliminary data.</text>
</comment>
<evidence type="ECO:0000313" key="3">
    <source>
        <dbReference type="EMBL" id="KRZ26875.1"/>
    </source>
</evidence>